<gene>
    <name evidence="3" type="ORF">B0T20DRAFT_494772</name>
</gene>
<organism evidence="3 4">
    <name type="scientific">Sordaria brevicollis</name>
    <dbReference type="NCBI Taxonomy" id="83679"/>
    <lineage>
        <taxon>Eukaryota</taxon>
        <taxon>Fungi</taxon>
        <taxon>Dikarya</taxon>
        <taxon>Ascomycota</taxon>
        <taxon>Pezizomycotina</taxon>
        <taxon>Sordariomycetes</taxon>
        <taxon>Sordariomycetidae</taxon>
        <taxon>Sordariales</taxon>
        <taxon>Sordariaceae</taxon>
        <taxon>Sordaria</taxon>
    </lineage>
</organism>
<feature type="compositionally biased region" description="Basic and acidic residues" evidence="1">
    <location>
        <begin position="174"/>
        <end position="186"/>
    </location>
</feature>
<feature type="region of interest" description="Disordered" evidence="1">
    <location>
        <begin position="239"/>
        <end position="264"/>
    </location>
</feature>
<feature type="domain" description="BHLH" evidence="2">
    <location>
        <begin position="130"/>
        <end position="222"/>
    </location>
</feature>
<dbReference type="EMBL" id="JAUTDP010000003">
    <property type="protein sequence ID" value="KAK3400740.1"/>
    <property type="molecule type" value="Genomic_DNA"/>
</dbReference>
<dbReference type="AlphaFoldDB" id="A0AAE0PJP6"/>
<dbReference type="Proteomes" id="UP001281003">
    <property type="component" value="Unassembled WGS sequence"/>
</dbReference>
<protein>
    <recommendedName>
        <fullName evidence="2">BHLH domain-containing protein</fullName>
    </recommendedName>
</protein>
<reference evidence="3" key="1">
    <citation type="journal article" date="2023" name="Mol. Phylogenet. Evol.">
        <title>Genome-scale phylogeny and comparative genomics of the fungal order Sordariales.</title>
        <authorList>
            <person name="Hensen N."/>
            <person name="Bonometti L."/>
            <person name="Westerberg I."/>
            <person name="Brannstrom I.O."/>
            <person name="Guillou S."/>
            <person name="Cros-Aarteil S."/>
            <person name="Calhoun S."/>
            <person name="Haridas S."/>
            <person name="Kuo A."/>
            <person name="Mondo S."/>
            <person name="Pangilinan J."/>
            <person name="Riley R."/>
            <person name="LaButti K."/>
            <person name="Andreopoulos B."/>
            <person name="Lipzen A."/>
            <person name="Chen C."/>
            <person name="Yan M."/>
            <person name="Daum C."/>
            <person name="Ng V."/>
            <person name="Clum A."/>
            <person name="Steindorff A."/>
            <person name="Ohm R.A."/>
            <person name="Martin F."/>
            <person name="Silar P."/>
            <person name="Natvig D.O."/>
            <person name="Lalanne C."/>
            <person name="Gautier V."/>
            <person name="Ament-Velasquez S.L."/>
            <person name="Kruys A."/>
            <person name="Hutchinson M.I."/>
            <person name="Powell A.J."/>
            <person name="Barry K."/>
            <person name="Miller A.N."/>
            <person name="Grigoriev I.V."/>
            <person name="Debuchy R."/>
            <person name="Gladieux P."/>
            <person name="Hiltunen Thoren M."/>
            <person name="Johannesson H."/>
        </authorList>
    </citation>
    <scope>NUCLEOTIDE SEQUENCE</scope>
    <source>
        <strain evidence="3">FGSC 1904</strain>
    </source>
</reference>
<evidence type="ECO:0000256" key="1">
    <source>
        <dbReference type="SAM" id="MobiDB-lite"/>
    </source>
</evidence>
<dbReference type="PROSITE" id="PS50888">
    <property type="entry name" value="BHLH"/>
    <property type="match status" value="1"/>
</dbReference>
<feature type="region of interest" description="Disordered" evidence="1">
    <location>
        <begin position="101"/>
        <end position="136"/>
    </location>
</feature>
<feature type="region of interest" description="Disordered" evidence="1">
    <location>
        <begin position="158"/>
        <end position="209"/>
    </location>
</feature>
<evidence type="ECO:0000313" key="3">
    <source>
        <dbReference type="EMBL" id="KAK3400740.1"/>
    </source>
</evidence>
<evidence type="ECO:0000259" key="2">
    <source>
        <dbReference type="PROSITE" id="PS50888"/>
    </source>
</evidence>
<dbReference type="Gene3D" id="4.10.280.10">
    <property type="entry name" value="Helix-loop-helix DNA-binding domain"/>
    <property type="match status" value="1"/>
</dbReference>
<dbReference type="Pfam" id="PF00010">
    <property type="entry name" value="HLH"/>
    <property type="match status" value="1"/>
</dbReference>
<feature type="compositionally biased region" description="Polar residues" evidence="1">
    <location>
        <begin position="187"/>
        <end position="196"/>
    </location>
</feature>
<name>A0AAE0PJP6_SORBR</name>
<dbReference type="InterPro" id="IPR036638">
    <property type="entry name" value="HLH_DNA-bd_sf"/>
</dbReference>
<feature type="compositionally biased region" description="Basic residues" evidence="1">
    <location>
        <begin position="197"/>
        <end position="207"/>
    </location>
</feature>
<evidence type="ECO:0000313" key="4">
    <source>
        <dbReference type="Proteomes" id="UP001281003"/>
    </source>
</evidence>
<feature type="region of interest" description="Disordered" evidence="1">
    <location>
        <begin position="1"/>
        <end position="76"/>
    </location>
</feature>
<dbReference type="GO" id="GO:0046983">
    <property type="term" value="F:protein dimerization activity"/>
    <property type="evidence" value="ECO:0007669"/>
    <property type="project" value="InterPro"/>
</dbReference>
<accession>A0AAE0PJP6</accession>
<proteinExistence type="predicted"/>
<comment type="caution">
    <text evidence="3">The sequence shown here is derived from an EMBL/GenBank/DDBJ whole genome shotgun (WGS) entry which is preliminary data.</text>
</comment>
<feature type="compositionally biased region" description="Low complexity" evidence="1">
    <location>
        <begin position="246"/>
        <end position="255"/>
    </location>
</feature>
<dbReference type="InterPro" id="IPR011598">
    <property type="entry name" value="bHLH_dom"/>
</dbReference>
<reference evidence="3" key="2">
    <citation type="submission" date="2023-07" db="EMBL/GenBank/DDBJ databases">
        <authorList>
            <consortium name="Lawrence Berkeley National Laboratory"/>
            <person name="Haridas S."/>
            <person name="Hensen N."/>
            <person name="Bonometti L."/>
            <person name="Westerberg I."/>
            <person name="Brannstrom I.O."/>
            <person name="Guillou S."/>
            <person name="Cros-Aarteil S."/>
            <person name="Calhoun S."/>
            <person name="Kuo A."/>
            <person name="Mondo S."/>
            <person name="Pangilinan J."/>
            <person name="Riley R."/>
            <person name="LaButti K."/>
            <person name="Andreopoulos B."/>
            <person name="Lipzen A."/>
            <person name="Chen C."/>
            <person name="Yanf M."/>
            <person name="Daum C."/>
            <person name="Ng V."/>
            <person name="Clum A."/>
            <person name="Steindorff A."/>
            <person name="Ohm R."/>
            <person name="Martin F."/>
            <person name="Silar P."/>
            <person name="Natvig D."/>
            <person name="Lalanne C."/>
            <person name="Gautier V."/>
            <person name="Ament-velasquez S.L."/>
            <person name="Kruys A."/>
            <person name="Hutchinson M.I."/>
            <person name="Powell A.J."/>
            <person name="Barry K."/>
            <person name="Miller A.N."/>
            <person name="Grigoriev I.V."/>
            <person name="Debuchy R."/>
            <person name="Gladieux P."/>
            <person name="Thoren M.H."/>
            <person name="Johannesson H."/>
        </authorList>
    </citation>
    <scope>NUCLEOTIDE SEQUENCE</scope>
    <source>
        <strain evidence="3">FGSC 1904</strain>
    </source>
</reference>
<keyword evidence="4" id="KW-1185">Reference proteome</keyword>
<dbReference type="SUPFAM" id="SSF47459">
    <property type="entry name" value="HLH, helix-loop-helix DNA-binding domain"/>
    <property type="match status" value="1"/>
</dbReference>
<sequence length="264" mass="29307">MMDPDDSPATKRRRIEATSPLALTTSAESQHQYQGQHHHQHQNLNDLSAKTDAKTVFEPPSPSGGTRGGTSSGDFHFTAASQVTPVITITSPIRFEDFLTQTTGETPRPDTSVEGLEPNATKEAEEEDVSIRERHNNIGRRYRNKLNEQFENLQALLSQQQQDSGAEDDDNEYGESHAPEDEHNSTARDSSSSPTQVRKRRKGRGTNKARLLEMAKVRIETLTEQREMLIAEVKRLEKELAEEGAKSGASASGSGDYHGMDETY</sequence>